<dbReference type="InterPro" id="IPR002543">
    <property type="entry name" value="FtsK_dom"/>
</dbReference>
<dbReference type="CDD" id="cd01127">
    <property type="entry name" value="TrwB_TraG_TraD_VirD4"/>
    <property type="match status" value="1"/>
</dbReference>
<evidence type="ECO:0000256" key="7">
    <source>
        <dbReference type="ARBA" id="ARBA00023125"/>
    </source>
</evidence>
<keyword evidence="7" id="KW-0238">DNA-binding</keyword>
<dbReference type="Gene3D" id="3.40.50.300">
    <property type="entry name" value="P-loop containing nucleotide triphosphate hydrolases"/>
    <property type="match status" value="1"/>
</dbReference>
<comment type="subcellular location">
    <subcellularLocation>
        <location evidence="1">Membrane</location>
        <topology evidence="1">Multi-pass membrane protein</topology>
    </subcellularLocation>
</comment>
<dbReference type="InterPro" id="IPR003593">
    <property type="entry name" value="AAA+_ATPase"/>
</dbReference>
<dbReference type="InterPro" id="IPR036388">
    <property type="entry name" value="WH-like_DNA-bd_sf"/>
</dbReference>
<keyword evidence="12" id="KW-1133">Transmembrane helix</keyword>
<dbReference type="Pfam" id="PF17854">
    <property type="entry name" value="FtsK_alpha"/>
    <property type="match status" value="1"/>
</dbReference>
<keyword evidence="15" id="KW-1185">Reference proteome</keyword>
<evidence type="ECO:0000313" key="14">
    <source>
        <dbReference type="EMBL" id="UQS81710.1"/>
    </source>
</evidence>
<dbReference type="PANTHER" id="PTHR22683">
    <property type="entry name" value="SPORULATION PROTEIN RELATED"/>
    <property type="match status" value="1"/>
</dbReference>
<keyword evidence="5" id="KW-0159">Chromosome partition</keyword>
<evidence type="ECO:0000259" key="13">
    <source>
        <dbReference type="PROSITE" id="PS50901"/>
    </source>
</evidence>
<organism evidence="14 15">
    <name type="scientific">Bombilactobacillus folatiphilus</name>
    <dbReference type="NCBI Taxonomy" id="2923362"/>
    <lineage>
        <taxon>Bacteria</taxon>
        <taxon>Bacillati</taxon>
        <taxon>Bacillota</taxon>
        <taxon>Bacilli</taxon>
        <taxon>Lactobacillales</taxon>
        <taxon>Lactobacillaceae</taxon>
        <taxon>Bombilactobacillus</taxon>
    </lineage>
</organism>
<feature type="transmembrane region" description="Helical" evidence="12">
    <location>
        <begin position="135"/>
        <end position="153"/>
    </location>
</feature>
<keyword evidence="12" id="KW-0472">Membrane</keyword>
<proteinExistence type="inferred from homology"/>
<gene>
    <name evidence="14" type="ORF">MOO45_05770</name>
</gene>
<evidence type="ECO:0000256" key="3">
    <source>
        <dbReference type="ARBA" id="ARBA00020887"/>
    </source>
</evidence>
<dbReference type="SUPFAM" id="SSF46785">
    <property type="entry name" value="Winged helix' DNA-binding domain"/>
    <property type="match status" value="1"/>
</dbReference>
<feature type="compositionally biased region" description="Polar residues" evidence="11">
    <location>
        <begin position="226"/>
        <end position="237"/>
    </location>
</feature>
<feature type="coiled-coil region" evidence="10">
    <location>
        <begin position="483"/>
        <end position="535"/>
    </location>
</feature>
<evidence type="ECO:0000256" key="9">
    <source>
        <dbReference type="PROSITE-ProRule" id="PRU00289"/>
    </source>
</evidence>
<comment type="similarity">
    <text evidence="2">Belongs to the FtsK/SpoIIIE/SftA family.</text>
</comment>
<feature type="region of interest" description="Disordered" evidence="11">
    <location>
        <begin position="734"/>
        <end position="755"/>
    </location>
</feature>
<feature type="transmembrane region" description="Helical" evidence="12">
    <location>
        <begin position="62"/>
        <end position="80"/>
    </location>
</feature>
<keyword evidence="10" id="KW-0175">Coiled coil</keyword>
<feature type="transmembrane region" description="Helical" evidence="12">
    <location>
        <begin position="24"/>
        <end position="42"/>
    </location>
</feature>
<dbReference type="Pfam" id="PF09397">
    <property type="entry name" value="FtsK_gamma"/>
    <property type="match status" value="1"/>
</dbReference>
<accession>A0ABY4P7M7</accession>
<protein>
    <recommendedName>
        <fullName evidence="3">DNA translocase FtsK</fullName>
    </recommendedName>
</protein>
<dbReference type="InterPro" id="IPR050206">
    <property type="entry name" value="FtsK/SpoIIIE/SftA"/>
</dbReference>
<keyword evidence="6 9" id="KW-0067">ATP-binding</keyword>
<dbReference type="SMART" id="SM00382">
    <property type="entry name" value="AAA"/>
    <property type="match status" value="1"/>
</dbReference>
<dbReference type="Pfam" id="PF01580">
    <property type="entry name" value="FtsK_SpoIIIE"/>
    <property type="match status" value="1"/>
</dbReference>
<dbReference type="InterPro" id="IPR027417">
    <property type="entry name" value="P-loop_NTPase"/>
</dbReference>
<dbReference type="SUPFAM" id="SSF52540">
    <property type="entry name" value="P-loop containing nucleoside triphosphate hydrolases"/>
    <property type="match status" value="1"/>
</dbReference>
<dbReference type="EMBL" id="CP093366">
    <property type="protein sequence ID" value="UQS81710.1"/>
    <property type="molecule type" value="Genomic_DNA"/>
</dbReference>
<dbReference type="InterPro" id="IPR041027">
    <property type="entry name" value="FtsK_alpha"/>
</dbReference>
<evidence type="ECO:0000313" key="15">
    <source>
        <dbReference type="Proteomes" id="UP000831495"/>
    </source>
</evidence>
<dbReference type="SMART" id="SM00843">
    <property type="entry name" value="Ftsk_gamma"/>
    <property type="match status" value="1"/>
</dbReference>
<name>A0ABY4P7M7_9LACO</name>
<evidence type="ECO:0000256" key="6">
    <source>
        <dbReference type="ARBA" id="ARBA00022840"/>
    </source>
</evidence>
<evidence type="ECO:0000256" key="1">
    <source>
        <dbReference type="ARBA" id="ARBA00004141"/>
    </source>
</evidence>
<dbReference type="Proteomes" id="UP000831495">
    <property type="component" value="Chromosome"/>
</dbReference>
<feature type="transmembrane region" description="Helical" evidence="12">
    <location>
        <begin position="160"/>
        <end position="182"/>
    </location>
</feature>
<reference evidence="14" key="1">
    <citation type="journal article" date="2022" name="Int. J. Syst. Evol. Microbiol.">
        <title>Apilactobacillus apisilvae sp. nov., Nicolia spurrieriana gen. nov. sp. nov., Bombilactobacillus folatiphilus sp. nov. and Bombilactobacillus thymidiniphilus sp. nov., four new lactic acid bacterial isolates from stingless bees Tetragonula carbonaria and Austroplebeia australis.</title>
        <authorList>
            <person name="Oliphant S.A."/>
            <person name="Watson-Haigh N.S."/>
            <person name="Sumby K.M."/>
            <person name="Gardner J."/>
            <person name="Groom S."/>
            <person name="Jiranek V."/>
        </authorList>
    </citation>
    <scope>NUCLEOTIDE SEQUENCE</scope>
    <source>
        <strain evidence="14">SG4_D2</strain>
    </source>
</reference>
<feature type="domain" description="FtsK" evidence="13">
    <location>
        <begin position="413"/>
        <end position="610"/>
    </location>
</feature>
<evidence type="ECO:0000256" key="10">
    <source>
        <dbReference type="SAM" id="Coils"/>
    </source>
</evidence>
<evidence type="ECO:0000256" key="5">
    <source>
        <dbReference type="ARBA" id="ARBA00022829"/>
    </source>
</evidence>
<dbReference type="InterPro" id="IPR018541">
    <property type="entry name" value="Ftsk_gamma"/>
</dbReference>
<dbReference type="Gene3D" id="1.10.10.10">
    <property type="entry name" value="Winged helix-like DNA-binding domain superfamily/Winged helix DNA-binding domain"/>
    <property type="match status" value="1"/>
</dbReference>
<evidence type="ECO:0000256" key="8">
    <source>
        <dbReference type="ARBA" id="ARBA00025923"/>
    </source>
</evidence>
<keyword evidence="12" id="KW-0812">Transmembrane</keyword>
<evidence type="ECO:0000256" key="11">
    <source>
        <dbReference type="SAM" id="MobiDB-lite"/>
    </source>
</evidence>
<evidence type="ECO:0000256" key="12">
    <source>
        <dbReference type="SAM" id="Phobius"/>
    </source>
</evidence>
<evidence type="ECO:0000256" key="4">
    <source>
        <dbReference type="ARBA" id="ARBA00022741"/>
    </source>
</evidence>
<comment type="subunit">
    <text evidence="8">Homohexamer. Forms a ring that surrounds DNA.</text>
</comment>
<dbReference type="PROSITE" id="PS50901">
    <property type="entry name" value="FTSK"/>
    <property type="match status" value="1"/>
</dbReference>
<sequence>MPKKTRRSRTKVNKKQASKNDSQYLINLLGLILVVVSLLADFQWGIIGRFLADIYRLLVGNVYQLLAILSMIVGVIMLFLGKIPHTKPKRFFGGVIFVLSSLTILHAILFQHLQLHNDIVGVTWRLLMEDLTSNQVVNDVGGGIVGAILFALAKPLFSLVGTYVICGLLIIIGLLMLLNIRWLQLVSWLQKIGHGFLWLAHYLRDAYQNQPVPQANPSPKSRKKSNLSTDVPLSSRPQPRKTVEQFLEHDDDFHIETPKPAPLVQDNPNLQTTSASTDYQLPSVSLLKKVPTTDQSQEYSLIDRNRKKLRDTLASFGVTVDVKKATLGPTVTKYEIQPAVGVKVSKILNLADDLALALAAKDLRIEAPIPGKPYIGIEVPNQHPSFVSFREVVENQPVHKNQSLTVPLGKDVYGQIAMCDLTKLPHLLIAGSTGSGKSVAINTIVTGILMQALPQEVKMVLIDPKMVELSMYNGIPHLLIPVVTDAKKANSALQKAVQEMERRYQLFEDGGYRKIEEYNQDIEQNSNSMHSQKEKLPYIIIVVDELSDLMMVAGKEVEGSIVRLAQKARAAGLHLILATQRPSVDVITGLIKANIPSRMAFAVSSGIDSRTILDGLGAEKLLGRGDMLFEPIGQTKPTRIQGAYISTNEVEQVVSYISKQQTVSYDENLMPNAEGQDNLSQKVEDEYWQAAVELVAREQKASVSMLQRHFQIGYNRAARLVDAMEERKIVGPMRGSKPRQVLIEQPSDEGRKKYD</sequence>
<dbReference type="InterPro" id="IPR036390">
    <property type="entry name" value="WH_DNA-bd_sf"/>
</dbReference>
<feature type="binding site" evidence="9">
    <location>
        <begin position="431"/>
        <end position="438"/>
    </location>
    <ligand>
        <name>ATP</name>
        <dbReference type="ChEBI" id="CHEBI:30616"/>
    </ligand>
</feature>
<dbReference type="Gene3D" id="3.30.980.40">
    <property type="match status" value="1"/>
</dbReference>
<keyword evidence="4 9" id="KW-0547">Nucleotide-binding</keyword>
<dbReference type="RefSeq" id="WP_249513978.1">
    <property type="nucleotide sequence ID" value="NZ_CP093366.1"/>
</dbReference>
<feature type="transmembrane region" description="Helical" evidence="12">
    <location>
        <begin position="92"/>
        <end position="115"/>
    </location>
</feature>
<dbReference type="PANTHER" id="PTHR22683:SF41">
    <property type="entry name" value="DNA TRANSLOCASE FTSK"/>
    <property type="match status" value="1"/>
</dbReference>
<evidence type="ECO:0000256" key="2">
    <source>
        <dbReference type="ARBA" id="ARBA00006474"/>
    </source>
</evidence>
<feature type="region of interest" description="Disordered" evidence="11">
    <location>
        <begin position="211"/>
        <end position="240"/>
    </location>
</feature>